<proteinExistence type="inferred from homology"/>
<dbReference type="InterPro" id="IPR036291">
    <property type="entry name" value="NAD(P)-bd_dom_sf"/>
</dbReference>
<gene>
    <name evidence="4" type="ORF">SCP_1300720</name>
</gene>
<dbReference type="EMBL" id="BFAD01000013">
    <property type="protein sequence ID" value="GBE88257.1"/>
    <property type="molecule type" value="Genomic_DNA"/>
</dbReference>
<dbReference type="InterPro" id="IPR002347">
    <property type="entry name" value="SDR_fam"/>
</dbReference>
<dbReference type="Proteomes" id="UP000287166">
    <property type="component" value="Unassembled WGS sequence"/>
</dbReference>
<dbReference type="PANTHER" id="PTHR43391:SF14">
    <property type="entry name" value="DEHYDROGENASE_REDUCTASE SDR FAMILY PROTEIN 7-LIKE"/>
    <property type="match status" value="1"/>
</dbReference>
<dbReference type="RefSeq" id="XP_027619170.1">
    <property type="nucleotide sequence ID" value="XM_027763369.1"/>
</dbReference>
<accession>A0A401H1F0</accession>
<dbReference type="GO" id="GO:0016491">
    <property type="term" value="F:oxidoreductase activity"/>
    <property type="evidence" value="ECO:0007669"/>
    <property type="project" value="UniProtKB-KW"/>
</dbReference>
<dbReference type="Gene3D" id="3.40.50.720">
    <property type="entry name" value="NAD(P)-binding Rossmann-like Domain"/>
    <property type="match status" value="1"/>
</dbReference>
<evidence type="ECO:0008006" key="6">
    <source>
        <dbReference type="Google" id="ProtNLM"/>
    </source>
</evidence>
<evidence type="ECO:0000256" key="3">
    <source>
        <dbReference type="ARBA" id="ARBA00023002"/>
    </source>
</evidence>
<dbReference type="OrthoDB" id="37659at2759"/>
<dbReference type="GeneID" id="38785174"/>
<keyword evidence="5" id="KW-1185">Reference proteome</keyword>
<dbReference type="InParanoid" id="A0A401H1F0"/>
<reference evidence="4 5" key="1">
    <citation type="journal article" date="2018" name="Sci. Rep.">
        <title>Genome sequence of the cauliflower mushroom Sparassis crispa (Hanabiratake) and its association with beneficial usage.</title>
        <authorList>
            <person name="Kiyama R."/>
            <person name="Furutani Y."/>
            <person name="Kawaguchi K."/>
            <person name="Nakanishi T."/>
        </authorList>
    </citation>
    <scope>NUCLEOTIDE SEQUENCE [LARGE SCALE GENOMIC DNA]</scope>
</reference>
<sequence>MQADISDTGDMVRLREKVESEWQGVDTVIVCAGVSALLPLMEVAGLKGNGSKFDPPQADVEGIQRTVDVANAAARVNYIGPLISAVTFLPILQSSSVSPSIVLISSLGAIIPAPTRSIYGSTKSASLMLYQALSIEHSAVTFTLCIPTTVEGNFRASAVDGGSAVYPSCGR</sequence>
<evidence type="ECO:0000313" key="5">
    <source>
        <dbReference type="Proteomes" id="UP000287166"/>
    </source>
</evidence>
<evidence type="ECO:0000256" key="2">
    <source>
        <dbReference type="ARBA" id="ARBA00022857"/>
    </source>
</evidence>
<evidence type="ECO:0000256" key="1">
    <source>
        <dbReference type="ARBA" id="ARBA00006484"/>
    </source>
</evidence>
<dbReference type="GO" id="GO:0005829">
    <property type="term" value="C:cytosol"/>
    <property type="evidence" value="ECO:0007669"/>
    <property type="project" value="TreeGrafter"/>
</dbReference>
<organism evidence="4 5">
    <name type="scientific">Sparassis crispa</name>
    <dbReference type="NCBI Taxonomy" id="139825"/>
    <lineage>
        <taxon>Eukaryota</taxon>
        <taxon>Fungi</taxon>
        <taxon>Dikarya</taxon>
        <taxon>Basidiomycota</taxon>
        <taxon>Agaricomycotina</taxon>
        <taxon>Agaricomycetes</taxon>
        <taxon>Polyporales</taxon>
        <taxon>Sparassidaceae</taxon>
        <taxon>Sparassis</taxon>
    </lineage>
</organism>
<dbReference type="CDD" id="cd05233">
    <property type="entry name" value="SDR_c"/>
    <property type="match status" value="1"/>
</dbReference>
<keyword evidence="3" id="KW-0560">Oxidoreductase</keyword>
<keyword evidence="2" id="KW-0521">NADP</keyword>
<dbReference type="PROSITE" id="PS00061">
    <property type="entry name" value="ADH_SHORT"/>
    <property type="match status" value="1"/>
</dbReference>
<dbReference type="SUPFAM" id="SSF51735">
    <property type="entry name" value="NAD(P)-binding Rossmann-fold domains"/>
    <property type="match status" value="1"/>
</dbReference>
<protein>
    <recommendedName>
        <fullName evidence="6">NAD(P)-binding protein</fullName>
    </recommendedName>
</protein>
<dbReference type="AlphaFoldDB" id="A0A401H1F0"/>
<comment type="similarity">
    <text evidence="1">Belongs to the short-chain dehydrogenases/reductases (SDR) family.</text>
</comment>
<comment type="caution">
    <text evidence="4">The sequence shown here is derived from an EMBL/GenBank/DDBJ whole genome shotgun (WGS) entry which is preliminary data.</text>
</comment>
<dbReference type="STRING" id="139825.A0A401H1F0"/>
<dbReference type="PANTHER" id="PTHR43391">
    <property type="entry name" value="RETINOL DEHYDROGENASE-RELATED"/>
    <property type="match status" value="1"/>
</dbReference>
<evidence type="ECO:0000313" key="4">
    <source>
        <dbReference type="EMBL" id="GBE88257.1"/>
    </source>
</evidence>
<name>A0A401H1F0_9APHY</name>
<dbReference type="InterPro" id="IPR020904">
    <property type="entry name" value="Sc_DH/Rdtase_CS"/>
</dbReference>
<dbReference type="Pfam" id="PF00106">
    <property type="entry name" value="adh_short"/>
    <property type="match status" value="1"/>
</dbReference>